<dbReference type="PROSITE" id="PS51007">
    <property type="entry name" value="CYTC"/>
    <property type="match status" value="1"/>
</dbReference>
<keyword evidence="5 6" id="KW-0408">Iron</keyword>
<evidence type="ECO:0000259" key="8">
    <source>
        <dbReference type="PROSITE" id="PS51007"/>
    </source>
</evidence>
<dbReference type="InterPro" id="IPR036909">
    <property type="entry name" value="Cyt_c-like_dom_sf"/>
</dbReference>
<protein>
    <submittedName>
        <fullName evidence="9">Cytochrome c family protein</fullName>
    </submittedName>
</protein>
<dbReference type="Gene3D" id="1.10.760.10">
    <property type="entry name" value="Cytochrome c-like domain"/>
    <property type="match status" value="1"/>
</dbReference>
<comment type="caution">
    <text evidence="9">The sequence shown here is derived from an EMBL/GenBank/DDBJ whole genome shotgun (WGS) entry which is preliminary data.</text>
</comment>
<organism evidence="9 10">
    <name type="scientific">Siccirubricoccus soli</name>
    <dbReference type="NCBI Taxonomy" id="2899147"/>
    <lineage>
        <taxon>Bacteria</taxon>
        <taxon>Pseudomonadati</taxon>
        <taxon>Pseudomonadota</taxon>
        <taxon>Alphaproteobacteria</taxon>
        <taxon>Acetobacterales</taxon>
        <taxon>Roseomonadaceae</taxon>
        <taxon>Siccirubricoccus</taxon>
    </lineage>
</organism>
<sequence length="127" mass="13325">MARAATLTLLAGLAAGFALPAAAQDAAAGQRVFNQCRACHTIDAGGRNGVGPNLHGIVGRKAASIEGFRYSADMRAKAEAGLTWTEDQLRPYITNPKAVVPAGSMSFPGLRNEQQLNDLIAYLRANS</sequence>
<dbReference type="RefSeq" id="WP_252954242.1">
    <property type="nucleotide sequence ID" value="NZ_JAFIRR010000099.1"/>
</dbReference>
<dbReference type="InterPro" id="IPR002327">
    <property type="entry name" value="Cyt_c_1A/1B"/>
</dbReference>
<evidence type="ECO:0000256" key="7">
    <source>
        <dbReference type="SAM" id="SignalP"/>
    </source>
</evidence>
<dbReference type="SUPFAM" id="SSF46626">
    <property type="entry name" value="Cytochrome c"/>
    <property type="match status" value="1"/>
</dbReference>
<name>A0ABT1D6U8_9PROT</name>
<evidence type="ECO:0000256" key="3">
    <source>
        <dbReference type="ARBA" id="ARBA00022723"/>
    </source>
</evidence>
<evidence type="ECO:0000313" key="10">
    <source>
        <dbReference type="Proteomes" id="UP001523392"/>
    </source>
</evidence>
<feature type="signal peptide" evidence="7">
    <location>
        <begin position="1"/>
        <end position="23"/>
    </location>
</feature>
<evidence type="ECO:0000256" key="4">
    <source>
        <dbReference type="ARBA" id="ARBA00022982"/>
    </source>
</evidence>
<feature type="domain" description="Cytochrome c" evidence="8">
    <location>
        <begin position="24"/>
        <end position="127"/>
    </location>
</feature>
<reference evidence="9 10" key="1">
    <citation type="submission" date="2021-12" db="EMBL/GenBank/DDBJ databases">
        <title>Siccirubricoccus leaddurans sp. nov., a high concentration Zn2+ tolerance bacterium.</title>
        <authorList>
            <person name="Cao Y."/>
        </authorList>
    </citation>
    <scope>NUCLEOTIDE SEQUENCE [LARGE SCALE GENOMIC DNA]</scope>
    <source>
        <strain evidence="9 10">KC 17139</strain>
    </source>
</reference>
<gene>
    <name evidence="9" type="ORF">JYK14_15750</name>
</gene>
<dbReference type="Pfam" id="PF00034">
    <property type="entry name" value="Cytochrom_C"/>
    <property type="match status" value="1"/>
</dbReference>
<proteinExistence type="predicted"/>
<dbReference type="Proteomes" id="UP001523392">
    <property type="component" value="Unassembled WGS sequence"/>
</dbReference>
<feature type="chain" id="PRO_5046820550" evidence="7">
    <location>
        <begin position="24"/>
        <end position="127"/>
    </location>
</feature>
<dbReference type="EMBL" id="JAFIRR010000099">
    <property type="protein sequence ID" value="MCO6417604.1"/>
    <property type="molecule type" value="Genomic_DNA"/>
</dbReference>
<keyword evidence="2 6" id="KW-0349">Heme</keyword>
<evidence type="ECO:0000256" key="1">
    <source>
        <dbReference type="ARBA" id="ARBA00022448"/>
    </source>
</evidence>
<keyword evidence="4" id="KW-0249">Electron transport</keyword>
<keyword evidence="10" id="KW-1185">Reference proteome</keyword>
<keyword evidence="3 6" id="KW-0479">Metal-binding</keyword>
<evidence type="ECO:0000256" key="6">
    <source>
        <dbReference type="PROSITE-ProRule" id="PRU00433"/>
    </source>
</evidence>
<dbReference type="PRINTS" id="PR00604">
    <property type="entry name" value="CYTCHRMECIAB"/>
</dbReference>
<keyword evidence="1" id="KW-0813">Transport</keyword>
<keyword evidence="7" id="KW-0732">Signal</keyword>
<evidence type="ECO:0000256" key="2">
    <source>
        <dbReference type="ARBA" id="ARBA00022617"/>
    </source>
</evidence>
<evidence type="ECO:0000256" key="5">
    <source>
        <dbReference type="ARBA" id="ARBA00023004"/>
    </source>
</evidence>
<dbReference type="InterPro" id="IPR009056">
    <property type="entry name" value="Cyt_c-like_dom"/>
</dbReference>
<accession>A0ABT1D6U8</accession>
<evidence type="ECO:0000313" key="9">
    <source>
        <dbReference type="EMBL" id="MCO6417604.1"/>
    </source>
</evidence>
<dbReference type="PANTHER" id="PTHR11961">
    <property type="entry name" value="CYTOCHROME C"/>
    <property type="match status" value="1"/>
</dbReference>